<accession>A0AAV0WB89</accession>
<gene>
    <name evidence="2" type="ORF">MEUPH1_LOCUS9277</name>
</gene>
<sequence length="152" mass="17223">MDKATFAVKEGIFTLNEAARRYGIPETTFRQHLIREKIVPKRAKRSYTKRVDNLELSRAVRLVLDGMSIGRAVIETKVAKMTLRKALALHKQDAANALDYPVPPAFSAPSSTTTHGNYNNISLNTLNLPIPYFRSFVFQTIQQPLVNHFPLR</sequence>
<evidence type="ECO:0000313" key="2">
    <source>
        <dbReference type="EMBL" id="CAI6353119.1"/>
    </source>
</evidence>
<feature type="domain" description="HTH psq-type" evidence="1">
    <location>
        <begin position="1"/>
        <end position="36"/>
    </location>
</feature>
<dbReference type="AlphaFoldDB" id="A0AAV0WB89"/>
<dbReference type="Proteomes" id="UP001160148">
    <property type="component" value="Unassembled WGS sequence"/>
</dbReference>
<organism evidence="2 3">
    <name type="scientific">Macrosiphum euphorbiae</name>
    <name type="common">potato aphid</name>
    <dbReference type="NCBI Taxonomy" id="13131"/>
    <lineage>
        <taxon>Eukaryota</taxon>
        <taxon>Metazoa</taxon>
        <taxon>Ecdysozoa</taxon>
        <taxon>Arthropoda</taxon>
        <taxon>Hexapoda</taxon>
        <taxon>Insecta</taxon>
        <taxon>Pterygota</taxon>
        <taxon>Neoptera</taxon>
        <taxon>Paraneoptera</taxon>
        <taxon>Hemiptera</taxon>
        <taxon>Sternorrhyncha</taxon>
        <taxon>Aphidomorpha</taxon>
        <taxon>Aphidoidea</taxon>
        <taxon>Aphididae</taxon>
        <taxon>Macrosiphini</taxon>
        <taxon>Macrosiphum</taxon>
    </lineage>
</organism>
<dbReference type="GO" id="GO:0003677">
    <property type="term" value="F:DNA binding"/>
    <property type="evidence" value="ECO:0007669"/>
    <property type="project" value="InterPro"/>
</dbReference>
<reference evidence="2 3" key="1">
    <citation type="submission" date="2023-01" db="EMBL/GenBank/DDBJ databases">
        <authorList>
            <person name="Whitehead M."/>
        </authorList>
    </citation>
    <scope>NUCLEOTIDE SEQUENCE [LARGE SCALE GENOMIC DNA]</scope>
</reference>
<evidence type="ECO:0000259" key="1">
    <source>
        <dbReference type="Pfam" id="PF05225"/>
    </source>
</evidence>
<proteinExistence type="predicted"/>
<comment type="caution">
    <text evidence="2">The sequence shown here is derived from an EMBL/GenBank/DDBJ whole genome shotgun (WGS) entry which is preliminary data.</text>
</comment>
<dbReference type="InterPro" id="IPR007889">
    <property type="entry name" value="HTH_Psq"/>
</dbReference>
<dbReference type="Pfam" id="PF05225">
    <property type="entry name" value="HTH_psq"/>
    <property type="match status" value="1"/>
</dbReference>
<dbReference type="EMBL" id="CARXXK010000002">
    <property type="protein sequence ID" value="CAI6353119.1"/>
    <property type="molecule type" value="Genomic_DNA"/>
</dbReference>
<keyword evidence="3" id="KW-1185">Reference proteome</keyword>
<dbReference type="Gene3D" id="1.10.10.60">
    <property type="entry name" value="Homeodomain-like"/>
    <property type="match status" value="1"/>
</dbReference>
<name>A0AAV0WB89_9HEMI</name>
<protein>
    <recommendedName>
        <fullName evidence="1">HTH psq-type domain-containing protein</fullName>
    </recommendedName>
</protein>
<evidence type="ECO:0000313" key="3">
    <source>
        <dbReference type="Proteomes" id="UP001160148"/>
    </source>
</evidence>